<protein>
    <submittedName>
        <fullName evidence="2">Uncharacterized protein</fullName>
    </submittedName>
</protein>
<feature type="region of interest" description="Disordered" evidence="1">
    <location>
        <begin position="69"/>
        <end position="92"/>
    </location>
</feature>
<dbReference type="EMBL" id="JBIRUI010000015">
    <property type="protein sequence ID" value="MFI1717633.1"/>
    <property type="molecule type" value="Genomic_DNA"/>
</dbReference>
<feature type="compositionally biased region" description="Gly residues" evidence="1">
    <location>
        <begin position="77"/>
        <end position="92"/>
    </location>
</feature>
<name>A0ABW7UD89_9ACTN</name>
<proteinExistence type="predicted"/>
<gene>
    <name evidence="2" type="ORF">ACH407_29260</name>
</gene>
<dbReference type="RefSeq" id="WP_398712060.1">
    <property type="nucleotide sequence ID" value="NZ_JBIRUI010000015.1"/>
</dbReference>
<comment type="caution">
    <text evidence="2">The sequence shown here is derived from an EMBL/GenBank/DDBJ whole genome shotgun (WGS) entry which is preliminary data.</text>
</comment>
<dbReference type="Proteomes" id="UP001611339">
    <property type="component" value="Unassembled WGS sequence"/>
</dbReference>
<sequence length="157" mass="16623">MSRITELWAAGDVPARDGLYRADGSAREVGIDSAALSRFGLGAPLDLEELLRGDPEGVTTYDIHPDCFAELPDDSGSGSGPDSGPGLGPGFVCGGDGAHGSEGFFARLDADRNLVWVVSMGDSNPFEKVEVHGTTARFFNNLGNSIEIDLTDHDFRH</sequence>
<evidence type="ECO:0000313" key="3">
    <source>
        <dbReference type="Proteomes" id="UP001611339"/>
    </source>
</evidence>
<keyword evidence="3" id="KW-1185">Reference proteome</keyword>
<evidence type="ECO:0000256" key="1">
    <source>
        <dbReference type="SAM" id="MobiDB-lite"/>
    </source>
</evidence>
<reference evidence="2 3" key="1">
    <citation type="submission" date="2024-10" db="EMBL/GenBank/DDBJ databases">
        <title>The Natural Products Discovery Center: Release of the First 8490 Sequenced Strains for Exploring Actinobacteria Biosynthetic Diversity.</title>
        <authorList>
            <person name="Kalkreuter E."/>
            <person name="Kautsar S.A."/>
            <person name="Yang D."/>
            <person name="Bader C.D."/>
            <person name="Teijaro C.N."/>
            <person name="Fluegel L."/>
            <person name="Davis C.M."/>
            <person name="Simpson J.R."/>
            <person name="Lauterbach L."/>
            <person name="Steele A.D."/>
            <person name="Gui C."/>
            <person name="Meng S."/>
            <person name="Li G."/>
            <person name="Viehrig K."/>
            <person name="Ye F."/>
            <person name="Su P."/>
            <person name="Kiefer A.F."/>
            <person name="Nichols A."/>
            <person name="Cepeda A.J."/>
            <person name="Yan W."/>
            <person name="Fan B."/>
            <person name="Jiang Y."/>
            <person name="Adhikari A."/>
            <person name="Zheng C.-J."/>
            <person name="Schuster L."/>
            <person name="Cowan T.M."/>
            <person name="Smanski M.J."/>
            <person name="Chevrette M.G."/>
            <person name="De Carvalho L.P.S."/>
            <person name="Shen B."/>
        </authorList>
    </citation>
    <scope>NUCLEOTIDE SEQUENCE [LARGE SCALE GENOMIC DNA]</scope>
    <source>
        <strain evidence="2 3">NPDC020602</strain>
    </source>
</reference>
<organism evidence="2 3">
    <name type="scientific">Streptomyces litmocidini</name>
    <dbReference type="NCBI Taxonomy" id="67318"/>
    <lineage>
        <taxon>Bacteria</taxon>
        <taxon>Bacillati</taxon>
        <taxon>Actinomycetota</taxon>
        <taxon>Actinomycetes</taxon>
        <taxon>Kitasatosporales</taxon>
        <taxon>Streptomycetaceae</taxon>
        <taxon>Streptomyces</taxon>
    </lineage>
</organism>
<evidence type="ECO:0000313" key="2">
    <source>
        <dbReference type="EMBL" id="MFI1717633.1"/>
    </source>
</evidence>
<accession>A0ABW7UD89</accession>